<protein>
    <recommendedName>
        <fullName evidence="10">tRNA dimethylallyltransferase</fullName>
        <ecNumber evidence="10">2.5.1.75</ecNumber>
    </recommendedName>
    <alternativeName>
        <fullName evidence="10">Dimethylallyl diphosphate:tRNA dimethylallyltransferase</fullName>
        <shortName evidence="10">DMAPP:tRNA dimethylallyltransferase</shortName>
        <shortName evidence="10">DMATase</shortName>
    </alternativeName>
    <alternativeName>
        <fullName evidence="10">Isopentenyl-diphosphate:tRNA isopentenyltransferase</fullName>
        <shortName evidence="10">IPP transferase</shortName>
        <shortName evidence="10">IPPT</shortName>
        <shortName evidence="10">IPTase</shortName>
    </alternativeName>
</protein>
<comment type="cofactor">
    <cofactor evidence="1 10">
        <name>Mg(2+)</name>
        <dbReference type="ChEBI" id="CHEBI:18420"/>
    </cofactor>
</comment>
<evidence type="ECO:0000256" key="12">
    <source>
        <dbReference type="RuleBase" id="RU003784"/>
    </source>
</evidence>
<keyword evidence="6 10" id="KW-0547">Nucleotide-binding</keyword>
<evidence type="ECO:0000256" key="8">
    <source>
        <dbReference type="ARBA" id="ARBA00022842"/>
    </source>
</evidence>
<feature type="binding site" evidence="10">
    <location>
        <begin position="23"/>
        <end position="30"/>
    </location>
    <ligand>
        <name>ATP</name>
        <dbReference type="ChEBI" id="CHEBI:30616"/>
    </ligand>
</feature>
<comment type="subunit">
    <text evidence="10">Monomer.</text>
</comment>
<comment type="caution">
    <text evidence="14">The sequence shown here is derived from an EMBL/GenBank/DDBJ whole genome shotgun (WGS) entry which is preliminary data.</text>
</comment>
<gene>
    <name evidence="10 14" type="primary">miaA</name>
    <name evidence="14" type="ORF">EWU20_11170</name>
</gene>
<accession>A0A4V2IVH6</accession>
<dbReference type="GO" id="GO:0005524">
    <property type="term" value="F:ATP binding"/>
    <property type="evidence" value="ECO:0007669"/>
    <property type="project" value="UniProtKB-UniRule"/>
</dbReference>
<reference evidence="14 15" key="1">
    <citation type="submission" date="2019-02" db="EMBL/GenBank/DDBJ databases">
        <title>Genome of a new Bacteroidetes strain.</title>
        <authorList>
            <person name="Pitt A."/>
        </authorList>
    </citation>
    <scope>NUCLEOTIDE SEQUENCE [LARGE SCALE GENOMIC DNA]</scope>
    <source>
        <strain evidence="14 15">103A-SOEBACH</strain>
    </source>
</reference>
<comment type="similarity">
    <text evidence="3 10 13">Belongs to the IPP transferase family.</text>
</comment>
<dbReference type="Gene3D" id="1.10.20.140">
    <property type="match status" value="1"/>
</dbReference>
<organism evidence="14 15">
    <name type="scientific">Aquirufa antheringensis</name>
    <dbReference type="NCBI Taxonomy" id="2516559"/>
    <lineage>
        <taxon>Bacteria</taxon>
        <taxon>Pseudomonadati</taxon>
        <taxon>Bacteroidota</taxon>
        <taxon>Cytophagia</taxon>
        <taxon>Cytophagales</taxon>
        <taxon>Flectobacillaceae</taxon>
        <taxon>Aquirufa</taxon>
    </lineage>
</organism>
<evidence type="ECO:0000256" key="7">
    <source>
        <dbReference type="ARBA" id="ARBA00022840"/>
    </source>
</evidence>
<keyword evidence="7 10" id="KW-0067">ATP-binding</keyword>
<evidence type="ECO:0000256" key="4">
    <source>
        <dbReference type="ARBA" id="ARBA00022679"/>
    </source>
</evidence>
<feature type="site" description="Interaction with substrate tRNA" evidence="10">
    <location>
        <position position="114"/>
    </location>
</feature>
<evidence type="ECO:0000313" key="15">
    <source>
        <dbReference type="Proteomes" id="UP000293583"/>
    </source>
</evidence>
<dbReference type="InterPro" id="IPR018022">
    <property type="entry name" value="IPT"/>
</dbReference>
<dbReference type="GO" id="GO:0006400">
    <property type="term" value="P:tRNA modification"/>
    <property type="evidence" value="ECO:0007669"/>
    <property type="project" value="TreeGrafter"/>
</dbReference>
<evidence type="ECO:0000256" key="6">
    <source>
        <dbReference type="ARBA" id="ARBA00022741"/>
    </source>
</evidence>
<dbReference type="AlphaFoldDB" id="A0A4V2IVH6"/>
<name>A0A4V2IVH6_9BACT</name>
<evidence type="ECO:0000256" key="5">
    <source>
        <dbReference type="ARBA" id="ARBA00022694"/>
    </source>
</evidence>
<keyword evidence="8 10" id="KW-0460">Magnesium</keyword>
<dbReference type="OrthoDB" id="9776390at2"/>
<evidence type="ECO:0000256" key="1">
    <source>
        <dbReference type="ARBA" id="ARBA00001946"/>
    </source>
</evidence>
<comment type="caution">
    <text evidence="10">Lacks conserved residue(s) required for the propagation of feature annotation.</text>
</comment>
<feature type="site" description="Interaction with substrate tRNA" evidence="10">
    <location>
        <position position="136"/>
    </location>
</feature>
<evidence type="ECO:0000256" key="9">
    <source>
        <dbReference type="ARBA" id="ARBA00049563"/>
    </source>
</evidence>
<dbReference type="NCBIfam" id="TIGR00174">
    <property type="entry name" value="miaA"/>
    <property type="match status" value="1"/>
</dbReference>
<dbReference type="EMBL" id="SEWY01000006">
    <property type="protein sequence ID" value="TBH71162.1"/>
    <property type="molecule type" value="Genomic_DNA"/>
</dbReference>
<dbReference type="EC" id="2.5.1.75" evidence="10"/>
<keyword evidence="4 10" id="KW-0808">Transferase</keyword>
<dbReference type="Gene3D" id="3.40.50.300">
    <property type="entry name" value="P-loop containing nucleotide triphosphate hydrolases"/>
    <property type="match status" value="1"/>
</dbReference>
<keyword evidence="5 10" id="KW-0819">tRNA processing</keyword>
<dbReference type="PANTHER" id="PTHR11088:SF60">
    <property type="entry name" value="TRNA DIMETHYLALLYLTRANSFERASE"/>
    <property type="match status" value="1"/>
</dbReference>
<proteinExistence type="inferred from homology"/>
<feature type="region of interest" description="Interaction with substrate tRNA" evidence="10">
    <location>
        <begin position="172"/>
        <end position="176"/>
    </location>
</feature>
<dbReference type="InterPro" id="IPR039657">
    <property type="entry name" value="Dimethylallyltransferase"/>
</dbReference>
<evidence type="ECO:0000256" key="10">
    <source>
        <dbReference type="HAMAP-Rule" id="MF_00185"/>
    </source>
</evidence>
<dbReference type="GO" id="GO:0052381">
    <property type="term" value="F:tRNA dimethylallyltransferase activity"/>
    <property type="evidence" value="ECO:0007669"/>
    <property type="project" value="UniProtKB-UniRule"/>
</dbReference>
<dbReference type="Proteomes" id="UP000293583">
    <property type="component" value="Unassembled WGS sequence"/>
</dbReference>
<evidence type="ECO:0000256" key="3">
    <source>
        <dbReference type="ARBA" id="ARBA00005842"/>
    </source>
</evidence>
<comment type="function">
    <text evidence="2 10 12">Catalyzes the transfer of a dimethylallyl group onto the adenine at position 37 in tRNAs that read codons beginning with uridine, leading to the formation of N6-(dimethylallyl)adenosine (i(6)A).</text>
</comment>
<dbReference type="RefSeq" id="WP_130923901.1">
    <property type="nucleotide sequence ID" value="NZ_JAANOL010000001.1"/>
</dbReference>
<feature type="binding site" evidence="10">
    <location>
        <begin position="25"/>
        <end position="30"/>
    </location>
    <ligand>
        <name>substrate</name>
    </ligand>
</feature>
<evidence type="ECO:0000256" key="13">
    <source>
        <dbReference type="RuleBase" id="RU003785"/>
    </source>
</evidence>
<feature type="region of interest" description="Interaction with substrate tRNA" evidence="10">
    <location>
        <begin position="48"/>
        <end position="51"/>
    </location>
</feature>
<dbReference type="Pfam" id="PF01715">
    <property type="entry name" value="IPPT"/>
    <property type="match status" value="1"/>
</dbReference>
<sequence>MVRKEKYLLILKKSNKLLLVIVGPTAVGKTALCVDLAKHLQTDIISADSRQFYRELSIGTAKPSAEEQGGITHHFVDSHSVEDYFSPGDFERESMKLLTKLFKKHNVVVATGGSGLYLKALMEGLDVMPEADLALRETLNGRLEKEGLWALFTELKQLDPVYAAQVDAKNPQRVVRALEVCLSTGKPYSEFRLAQKPARPFQVIKICLERPREELYTRIDQRMDQMLTAGLVEEARAFEDKQHLYALKTLGYKEVYAFLRGEYDEEEMVRLLKRNNRHYAKKQMTWFRNQDEFTYLHPSKAFVEILKQLEA</sequence>
<evidence type="ECO:0000313" key="14">
    <source>
        <dbReference type="EMBL" id="TBH71162.1"/>
    </source>
</evidence>
<comment type="catalytic activity">
    <reaction evidence="9 10 11">
        <text>adenosine(37) in tRNA + dimethylallyl diphosphate = N(6)-dimethylallyladenosine(37) in tRNA + diphosphate</text>
        <dbReference type="Rhea" id="RHEA:26482"/>
        <dbReference type="Rhea" id="RHEA-COMP:10162"/>
        <dbReference type="Rhea" id="RHEA-COMP:10375"/>
        <dbReference type="ChEBI" id="CHEBI:33019"/>
        <dbReference type="ChEBI" id="CHEBI:57623"/>
        <dbReference type="ChEBI" id="CHEBI:74411"/>
        <dbReference type="ChEBI" id="CHEBI:74415"/>
        <dbReference type="EC" id="2.5.1.75"/>
    </reaction>
</comment>
<dbReference type="SUPFAM" id="SSF52540">
    <property type="entry name" value="P-loop containing nucleoside triphosphate hydrolases"/>
    <property type="match status" value="2"/>
</dbReference>
<evidence type="ECO:0000256" key="2">
    <source>
        <dbReference type="ARBA" id="ARBA00003213"/>
    </source>
</evidence>
<dbReference type="PANTHER" id="PTHR11088">
    <property type="entry name" value="TRNA DIMETHYLALLYLTRANSFERASE"/>
    <property type="match status" value="1"/>
</dbReference>
<evidence type="ECO:0000256" key="11">
    <source>
        <dbReference type="RuleBase" id="RU003783"/>
    </source>
</evidence>
<keyword evidence="15" id="KW-1185">Reference proteome</keyword>
<dbReference type="HAMAP" id="MF_00185">
    <property type="entry name" value="IPP_trans"/>
    <property type="match status" value="1"/>
</dbReference>
<dbReference type="InterPro" id="IPR027417">
    <property type="entry name" value="P-loop_NTPase"/>
</dbReference>